<protein>
    <submittedName>
        <fullName evidence="1">Uncharacterized protein</fullName>
    </submittedName>
</protein>
<accession>A0AAP0B9Y4</accession>
<reference evidence="1 2" key="1">
    <citation type="journal article" date="2022" name="Nat. Plants">
        <title>Genomes of leafy and leafless Platanthera orchids illuminate the evolution of mycoheterotrophy.</title>
        <authorList>
            <person name="Li M.H."/>
            <person name="Liu K.W."/>
            <person name="Li Z."/>
            <person name="Lu H.C."/>
            <person name="Ye Q.L."/>
            <person name="Zhang D."/>
            <person name="Wang J.Y."/>
            <person name="Li Y.F."/>
            <person name="Zhong Z.M."/>
            <person name="Liu X."/>
            <person name="Yu X."/>
            <person name="Liu D.K."/>
            <person name="Tu X.D."/>
            <person name="Liu B."/>
            <person name="Hao Y."/>
            <person name="Liao X.Y."/>
            <person name="Jiang Y.T."/>
            <person name="Sun W.H."/>
            <person name="Chen J."/>
            <person name="Chen Y.Q."/>
            <person name="Ai Y."/>
            <person name="Zhai J.W."/>
            <person name="Wu S.S."/>
            <person name="Zhou Z."/>
            <person name="Hsiao Y.Y."/>
            <person name="Wu W.L."/>
            <person name="Chen Y.Y."/>
            <person name="Lin Y.F."/>
            <person name="Hsu J.L."/>
            <person name="Li C.Y."/>
            <person name="Wang Z.W."/>
            <person name="Zhao X."/>
            <person name="Zhong W.Y."/>
            <person name="Ma X.K."/>
            <person name="Ma L."/>
            <person name="Huang J."/>
            <person name="Chen G.Z."/>
            <person name="Huang M.Z."/>
            <person name="Huang L."/>
            <person name="Peng D.H."/>
            <person name="Luo Y.B."/>
            <person name="Zou S.Q."/>
            <person name="Chen S.P."/>
            <person name="Lan S."/>
            <person name="Tsai W.C."/>
            <person name="Van de Peer Y."/>
            <person name="Liu Z.J."/>
        </authorList>
    </citation>
    <scope>NUCLEOTIDE SEQUENCE [LARGE SCALE GENOMIC DNA]</scope>
    <source>
        <strain evidence="1">Lor287</strain>
    </source>
</reference>
<proteinExistence type="predicted"/>
<evidence type="ECO:0000313" key="2">
    <source>
        <dbReference type="Proteomes" id="UP001418222"/>
    </source>
</evidence>
<gene>
    <name evidence="1" type="ORF">KSP39_PZI014284</name>
</gene>
<keyword evidence="2" id="KW-1185">Reference proteome</keyword>
<sequence length="101" mass="11447">MNDGDEDGSRVPSSYPNFGRRVYGIDRFGIPSVTWDDEEKVTHSSTNLPPWLEDRDDEGEVFQVAFTVYGHEDKSALQESSLNSLANHTSCLALRMWDLTH</sequence>
<evidence type="ECO:0000313" key="1">
    <source>
        <dbReference type="EMBL" id="KAK8934245.1"/>
    </source>
</evidence>
<dbReference type="AlphaFoldDB" id="A0AAP0B9Y4"/>
<name>A0AAP0B9Y4_9ASPA</name>
<organism evidence="1 2">
    <name type="scientific">Platanthera zijinensis</name>
    <dbReference type="NCBI Taxonomy" id="2320716"/>
    <lineage>
        <taxon>Eukaryota</taxon>
        <taxon>Viridiplantae</taxon>
        <taxon>Streptophyta</taxon>
        <taxon>Embryophyta</taxon>
        <taxon>Tracheophyta</taxon>
        <taxon>Spermatophyta</taxon>
        <taxon>Magnoliopsida</taxon>
        <taxon>Liliopsida</taxon>
        <taxon>Asparagales</taxon>
        <taxon>Orchidaceae</taxon>
        <taxon>Orchidoideae</taxon>
        <taxon>Orchideae</taxon>
        <taxon>Orchidinae</taxon>
        <taxon>Platanthera</taxon>
    </lineage>
</organism>
<comment type="caution">
    <text evidence="1">The sequence shown here is derived from an EMBL/GenBank/DDBJ whole genome shotgun (WGS) entry which is preliminary data.</text>
</comment>
<dbReference type="Proteomes" id="UP001418222">
    <property type="component" value="Unassembled WGS sequence"/>
</dbReference>
<dbReference type="EMBL" id="JBBWWQ010000012">
    <property type="protein sequence ID" value="KAK8934245.1"/>
    <property type="molecule type" value="Genomic_DNA"/>
</dbReference>